<dbReference type="GO" id="GO:0004029">
    <property type="term" value="F:aldehyde dehydrogenase (NAD+) activity"/>
    <property type="evidence" value="ECO:0007669"/>
    <property type="project" value="InterPro"/>
</dbReference>
<dbReference type="PANTHER" id="PTHR43521:SF7">
    <property type="entry name" value="DELTA-1-PYRROLINE-5-CARBOXYLATE DEHYDROGENASE 12A1, MITOCHONDRIAL"/>
    <property type="match status" value="1"/>
</dbReference>
<organism evidence="5">
    <name type="scientific">Corethron hystrix</name>
    <dbReference type="NCBI Taxonomy" id="216773"/>
    <lineage>
        <taxon>Eukaryota</taxon>
        <taxon>Sar</taxon>
        <taxon>Stramenopiles</taxon>
        <taxon>Ochrophyta</taxon>
        <taxon>Bacillariophyta</taxon>
        <taxon>Coscinodiscophyceae</taxon>
        <taxon>Corethrophycidae</taxon>
        <taxon>Corethrales</taxon>
        <taxon>Corethraceae</taxon>
        <taxon>Corethron</taxon>
    </lineage>
</organism>
<dbReference type="EMBL" id="HBFR01018433">
    <property type="protein sequence ID" value="CAD8886201.1"/>
    <property type="molecule type" value="Transcribed_RNA"/>
</dbReference>
<dbReference type="InterPro" id="IPR016163">
    <property type="entry name" value="Ald_DH_C"/>
</dbReference>
<protein>
    <recommendedName>
        <fullName evidence="4">Aldehyde dehydrogenase domain-containing protein</fullName>
    </recommendedName>
</protein>
<proteinExistence type="inferred from homology"/>
<keyword evidence="3" id="KW-0520">NAD</keyword>
<feature type="domain" description="Aldehyde dehydrogenase" evidence="4">
    <location>
        <begin position="114"/>
        <end position="547"/>
    </location>
</feature>
<comment type="similarity">
    <text evidence="1">Belongs to the aldehyde dehydrogenase family.</text>
</comment>
<sequence length="604" mass="66618">MITIRPKIRHVSRIISSSLRSAGEEPSTSILMFETLPKSRLTIRCMAGPVIRDFSDSSWEKRRRAAQRLDDHISVPEWATYDPTSDSPHSVPNLANGKWLPLPNNIIDIPDPMNAHAKDVLYHIPDPSLHDLDEFVHSASTVKKSGLHNPLKNVKRYTMYGEITRRAGNLLSTPSVEDYFARSIMRCVPKSYGQALGEVRVTASFLHNFAGDNVRFLAAGGGGSVGVSGDHDGQRSVGYRWPFGYVAIVAPFNFPLEIPVLQLMGALYMGNKPLFKPTEKVAVVMEQFLRLLHHCGMPMGDVDMLNCRGEVAGDFICSNPVRMTQFTGSSHVADLLSVKTKGKVKIEDAGFDWKILGPDVPSPSEVDYVAWQCDQDAYAASGQKCSAQSILFMHSNWVKTGLLDKISALAAERNLKKLTVGPVLTQTTDSILGHVERLLKIPGSYTLFGGKELPNHSIPTIYGAVEPTAVFVPIEAMLSDDKIFQTCTSEIFGPFQIVTEYDDKSIDLVLNACERMDNHLTAALVSNDVAFQHKVLANTVNGTTYSGMRARTTGAPQNHWFGPSGDPRGAGIGTPEAIRQVWSSHREIIEDYLVPKMWTKPKQT</sequence>
<dbReference type="PANTHER" id="PTHR43521">
    <property type="entry name" value="ALPHA-AMINOADIPIC SEMIALDEHYDE DEHYDROGENASE"/>
    <property type="match status" value="1"/>
</dbReference>
<dbReference type="InterPro" id="IPR016162">
    <property type="entry name" value="Ald_DH_N"/>
</dbReference>
<dbReference type="AlphaFoldDB" id="A0A7S1FRW1"/>
<evidence type="ECO:0000259" key="4">
    <source>
        <dbReference type="Pfam" id="PF00171"/>
    </source>
</evidence>
<dbReference type="Gene3D" id="3.40.605.10">
    <property type="entry name" value="Aldehyde Dehydrogenase, Chain A, domain 1"/>
    <property type="match status" value="1"/>
</dbReference>
<dbReference type="Pfam" id="PF00171">
    <property type="entry name" value="Aldedh"/>
    <property type="match status" value="1"/>
</dbReference>
<evidence type="ECO:0000313" key="5">
    <source>
        <dbReference type="EMBL" id="CAD8886201.1"/>
    </source>
</evidence>
<dbReference type="InterPro" id="IPR016160">
    <property type="entry name" value="Ald_DH_CS_CYS"/>
</dbReference>
<dbReference type="Gene3D" id="3.40.309.10">
    <property type="entry name" value="Aldehyde Dehydrogenase, Chain A, domain 2"/>
    <property type="match status" value="1"/>
</dbReference>
<dbReference type="InterPro" id="IPR016161">
    <property type="entry name" value="Ald_DH/histidinol_DH"/>
</dbReference>
<keyword evidence="2" id="KW-0560">Oxidoreductase</keyword>
<name>A0A7S1FRW1_9STRA</name>
<dbReference type="PROSITE" id="PS00070">
    <property type="entry name" value="ALDEHYDE_DEHYDR_CYS"/>
    <property type="match status" value="1"/>
</dbReference>
<dbReference type="InterPro" id="IPR044638">
    <property type="entry name" value="ALDH7A1-like"/>
</dbReference>
<reference evidence="5" key="1">
    <citation type="submission" date="2021-01" db="EMBL/GenBank/DDBJ databases">
        <authorList>
            <person name="Corre E."/>
            <person name="Pelletier E."/>
            <person name="Niang G."/>
            <person name="Scheremetjew M."/>
            <person name="Finn R."/>
            <person name="Kale V."/>
            <person name="Holt S."/>
            <person name="Cochrane G."/>
            <person name="Meng A."/>
            <person name="Brown T."/>
            <person name="Cohen L."/>
        </authorList>
    </citation>
    <scope>NUCLEOTIDE SEQUENCE</scope>
    <source>
        <strain evidence="5">308</strain>
    </source>
</reference>
<evidence type="ECO:0000256" key="1">
    <source>
        <dbReference type="ARBA" id="ARBA00009986"/>
    </source>
</evidence>
<evidence type="ECO:0000256" key="3">
    <source>
        <dbReference type="ARBA" id="ARBA00023027"/>
    </source>
</evidence>
<dbReference type="InterPro" id="IPR015590">
    <property type="entry name" value="Aldehyde_DH_dom"/>
</dbReference>
<evidence type="ECO:0000256" key="2">
    <source>
        <dbReference type="ARBA" id="ARBA00023002"/>
    </source>
</evidence>
<gene>
    <name evidence="5" type="ORF">CHYS00102_LOCUS13399</name>
</gene>
<accession>A0A7S1FRW1</accession>
<dbReference type="SUPFAM" id="SSF53720">
    <property type="entry name" value="ALDH-like"/>
    <property type="match status" value="1"/>
</dbReference>